<accession>R4YYZ7</accession>
<proteinExistence type="predicted"/>
<name>R4YYZ7_9ACTN</name>
<dbReference type="STRING" id="1229780.BN381_100108"/>
<dbReference type="EMBL" id="CANL01000002">
    <property type="protein sequence ID" value="CCM62221.1"/>
    <property type="molecule type" value="Genomic_DNA"/>
</dbReference>
<organism evidence="1 2">
    <name type="scientific">Candidatus Neomicrothrix parvicella RN1</name>
    <dbReference type="NCBI Taxonomy" id="1229780"/>
    <lineage>
        <taxon>Bacteria</taxon>
        <taxon>Bacillati</taxon>
        <taxon>Actinomycetota</taxon>
        <taxon>Acidimicrobiia</taxon>
        <taxon>Acidimicrobiales</taxon>
        <taxon>Microthrixaceae</taxon>
        <taxon>Candidatus Neomicrothrix</taxon>
    </lineage>
</organism>
<dbReference type="AlphaFoldDB" id="R4YYZ7"/>
<evidence type="ECO:0000313" key="1">
    <source>
        <dbReference type="EMBL" id="CCM62221.1"/>
    </source>
</evidence>
<comment type="caution">
    <text evidence="1">The sequence shown here is derived from an EMBL/GenBank/DDBJ whole genome shotgun (WGS) entry which is preliminary data.</text>
</comment>
<protein>
    <submittedName>
        <fullName evidence="1">Uncharacterized protein</fullName>
    </submittedName>
</protein>
<keyword evidence="2" id="KW-1185">Reference proteome</keyword>
<sequence>MRAMLVVARQVREPLQEGRVRNTAEVGPHVGDRPKFFGALGSLPVTARHLVATMAPRRARRSLGDDT</sequence>
<dbReference type="HOGENOM" id="CLU_2804462_0_0_11"/>
<gene>
    <name evidence="1" type="ORF">BN381_100108</name>
</gene>
<dbReference type="Proteomes" id="UP000018291">
    <property type="component" value="Unassembled WGS sequence"/>
</dbReference>
<reference evidence="1 2" key="1">
    <citation type="journal article" date="2013" name="ISME J.">
        <title>Metabolic model for the filamentous 'Candidatus Microthrix parvicella' based on genomic and metagenomic analyses.</title>
        <authorList>
            <person name="Jon McIlroy S."/>
            <person name="Kristiansen R."/>
            <person name="Albertsen M."/>
            <person name="Michael Karst S."/>
            <person name="Rossetti S."/>
            <person name="Lund Nielsen J."/>
            <person name="Tandoi V."/>
            <person name="James Seviour R."/>
            <person name="Nielsen P.H."/>
        </authorList>
    </citation>
    <scope>NUCLEOTIDE SEQUENCE [LARGE SCALE GENOMIC DNA]</scope>
    <source>
        <strain evidence="1 2">RN1</strain>
    </source>
</reference>
<evidence type="ECO:0000313" key="2">
    <source>
        <dbReference type="Proteomes" id="UP000018291"/>
    </source>
</evidence>